<dbReference type="PANTHER" id="PTHR11746">
    <property type="entry name" value="O-METHYLTRANSFERASE"/>
    <property type="match status" value="1"/>
</dbReference>
<dbReference type="PROSITE" id="PS51683">
    <property type="entry name" value="SAM_OMT_II"/>
    <property type="match status" value="1"/>
</dbReference>
<name>A0ABP0UB98_9BRYO</name>
<dbReference type="InterPro" id="IPR016461">
    <property type="entry name" value="COMT-like"/>
</dbReference>
<dbReference type="SUPFAM" id="SSF53335">
    <property type="entry name" value="S-adenosyl-L-methionine-dependent methyltransferases"/>
    <property type="match status" value="1"/>
</dbReference>
<proteinExistence type="predicted"/>
<evidence type="ECO:0000313" key="5">
    <source>
        <dbReference type="EMBL" id="CAK9216991.1"/>
    </source>
</evidence>
<evidence type="ECO:0000313" key="6">
    <source>
        <dbReference type="Proteomes" id="UP001497512"/>
    </source>
</evidence>
<evidence type="ECO:0000256" key="2">
    <source>
        <dbReference type="ARBA" id="ARBA00022679"/>
    </source>
</evidence>
<keyword evidence="6" id="KW-1185">Reference proteome</keyword>
<keyword evidence="1" id="KW-0489">Methyltransferase</keyword>
<dbReference type="Proteomes" id="UP001497512">
    <property type="component" value="Chromosome 2"/>
</dbReference>
<reference evidence="5" key="1">
    <citation type="submission" date="2024-02" db="EMBL/GenBank/DDBJ databases">
        <authorList>
            <consortium name="ELIXIR-Norway"/>
            <consortium name="Elixir Norway"/>
        </authorList>
    </citation>
    <scope>NUCLEOTIDE SEQUENCE</scope>
</reference>
<evidence type="ECO:0000256" key="1">
    <source>
        <dbReference type="ARBA" id="ARBA00022603"/>
    </source>
</evidence>
<evidence type="ECO:0000256" key="3">
    <source>
        <dbReference type="ARBA" id="ARBA00022691"/>
    </source>
</evidence>
<keyword evidence="2" id="KW-0808">Transferase</keyword>
<feature type="domain" description="O-methyltransferase C-terminal" evidence="4">
    <location>
        <begin position="1"/>
        <end position="172"/>
    </location>
</feature>
<evidence type="ECO:0000259" key="4">
    <source>
        <dbReference type="Pfam" id="PF00891"/>
    </source>
</evidence>
<accession>A0ABP0UB98</accession>
<dbReference type="InterPro" id="IPR029063">
    <property type="entry name" value="SAM-dependent_MTases_sf"/>
</dbReference>
<dbReference type="InterPro" id="IPR001077">
    <property type="entry name" value="COMT_C"/>
</dbReference>
<organism evidence="5 6">
    <name type="scientific">Sphagnum troendelagicum</name>
    <dbReference type="NCBI Taxonomy" id="128251"/>
    <lineage>
        <taxon>Eukaryota</taxon>
        <taxon>Viridiplantae</taxon>
        <taxon>Streptophyta</taxon>
        <taxon>Embryophyta</taxon>
        <taxon>Bryophyta</taxon>
        <taxon>Sphagnophytina</taxon>
        <taxon>Sphagnopsida</taxon>
        <taxon>Sphagnales</taxon>
        <taxon>Sphagnaceae</taxon>
        <taxon>Sphagnum</taxon>
    </lineage>
</organism>
<protein>
    <recommendedName>
        <fullName evidence="4">O-methyltransferase C-terminal domain-containing protein</fullName>
    </recommendedName>
</protein>
<gene>
    <name evidence="5" type="ORF">CSSPTR1EN2_LOCUS13747</name>
</gene>
<dbReference type="Pfam" id="PF00891">
    <property type="entry name" value="Methyltransf_2"/>
    <property type="match status" value="1"/>
</dbReference>
<sequence length="190" mass="20836">MSSHSRIYVEAMLGAYHGFQDVNCLVDVGGCTGASLALITAKYPHIRGINFDLPHVVATSPTYPRVEFIGGNMFESIPYFDAIFMKSILHNWNDDHCMTILKNCFKALPSSGGKVIVMESVLPDSINLQSENNGVKSMLGLHFDIGMLALQSGGAKERTLHEFQQLADDVGFVSVALITTIDFLSMLEFT</sequence>
<keyword evidence="3" id="KW-0949">S-adenosyl-L-methionine</keyword>
<dbReference type="EMBL" id="OZ019894">
    <property type="protein sequence ID" value="CAK9216991.1"/>
    <property type="molecule type" value="Genomic_DNA"/>
</dbReference>
<dbReference type="Gene3D" id="3.40.50.150">
    <property type="entry name" value="Vaccinia Virus protein VP39"/>
    <property type="match status" value="1"/>
</dbReference>